<keyword evidence="1" id="KW-0175">Coiled coil</keyword>
<reference evidence="2" key="1">
    <citation type="submission" date="2021-06" db="EMBL/GenBank/DDBJ databases">
        <authorList>
            <person name="Kallberg Y."/>
            <person name="Tangrot J."/>
            <person name="Rosling A."/>
        </authorList>
    </citation>
    <scope>NUCLEOTIDE SEQUENCE</scope>
    <source>
        <strain evidence="2">FL966</strain>
    </source>
</reference>
<protein>
    <submittedName>
        <fullName evidence="2">1775_t:CDS:1</fullName>
    </submittedName>
</protein>
<feature type="coiled-coil region" evidence="1">
    <location>
        <begin position="215"/>
        <end position="242"/>
    </location>
</feature>
<evidence type="ECO:0000256" key="1">
    <source>
        <dbReference type="SAM" id="Coils"/>
    </source>
</evidence>
<dbReference type="OrthoDB" id="2429651at2759"/>
<proteinExistence type="predicted"/>
<evidence type="ECO:0000313" key="3">
    <source>
        <dbReference type="Proteomes" id="UP000789759"/>
    </source>
</evidence>
<dbReference type="Proteomes" id="UP000789759">
    <property type="component" value="Unassembled WGS sequence"/>
</dbReference>
<comment type="caution">
    <text evidence="2">The sequence shown here is derived from an EMBL/GenBank/DDBJ whole genome shotgun (WGS) entry which is preliminary data.</text>
</comment>
<organism evidence="2 3">
    <name type="scientific">Cetraspora pellucida</name>
    <dbReference type="NCBI Taxonomy" id="1433469"/>
    <lineage>
        <taxon>Eukaryota</taxon>
        <taxon>Fungi</taxon>
        <taxon>Fungi incertae sedis</taxon>
        <taxon>Mucoromycota</taxon>
        <taxon>Glomeromycotina</taxon>
        <taxon>Glomeromycetes</taxon>
        <taxon>Diversisporales</taxon>
        <taxon>Gigasporaceae</taxon>
        <taxon>Cetraspora</taxon>
    </lineage>
</organism>
<gene>
    <name evidence="2" type="ORF">CPELLU_LOCUS7312</name>
</gene>
<sequence length="282" mass="32084">MADARRLPLLKLMAPAFAKFPPYTGQEPPDDYLNKVIQSWAYLEGHMTVLENANAGNFVNTVKCNILKSMMGGKYVPVLANNNLEVGNPAINSPDTLQAWMRAKYQQEIVGNQQSAIQRLTQEKYQLYDTSDTYETRVRPLLLGVADNDMQVIGFFKSHLMGNFYTWMRIANPAGINAFFTELKKIWLEHAPNLNEAPIIPQSVFPISDTQKMINETLAKQKSNYDAEIEKLRKEVQSSKAQKTQTPVPQTVEPVRQPRAPLSNLNTKKDYETYYLAKHIND</sequence>
<name>A0A9N9GI90_9GLOM</name>
<evidence type="ECO:0000313" key="2">
    <source>
        <dbReference type="EMBL" id="CAG8607928.1"/>
    </source>
</evidence>
<dbReference type="EMBL" id="CAJVQA010004852">
    <property type="protein sequence ID" value="CAG8607928.1"/>
    <property type="molecule type" value="Genomic_DNA"/>
</dbReference>
<keyword evidence="3" id="KW-1185">Reference proteome</keyword>
<accession>A0A9N9GI90</accession>
<dbReference type="AlphaFoldDB" id="A0A9N9GI90"/>